<dbReference type="STRING" id="329726.AM1_6223"/>
<evidence type="ECO:0000256" key="1">
    <source>
        <dbReference type="ARBA" id="ARBA00022574"/>
    </source>
</evidence>
<reference evidence="5 6" key="1">
    <citation type="journal article" date="2008" name="Proc. Natl. Acad. Sci. U.S.A.">
        <title>Niche adaptation and genome expansion in the chlorophyll d-producing cyanobacterium Acaryochloris marina.</title>
        <authorList>
            <person name="Swingley W.D."/>
            <person name="Chen M."/>
            <person name="Cheung P.C."/>
            <person name="Conrad A.L."/>
            <person name="Dejesa L.C."/>
            <person name="Hao J."/>
            <person name="Honchak B.M."/>
            <person name="Karbach L.E."/>
            <person name="Kurdoglu A."/>
            <person name="Lahiri S."/>
            <person name="Mastrian S.D."/>
            <person name="Miyashita H."/>
            <person name="Page L."/>
            <person name="Ramakrishna P."/>
            <person name="Satoh S."/>
            <person name="Sattley W.M."/>
            <person name="Shimada Y."/>
            <person name="Taylor H.L."/>
            <person name="Tomo T."/>
            <person name="Tsuchiya T."/>
            <person name="Wang Z.T."/>
            <person name="Raymond J."/>
            <person name="Mimuro M."/>
            <person name="Blankenship R.E."/>
            <person name="Touchman J.W."/>
        </authorList>
    </citation>
    <scope>NUCLEOTIDE SEQUENCE [LARGE SCALE GENOMIC DNA]</scope>
    <source>
        <strain evidence="6">MBIC 11017</strain>
    </source>
</reference>
<dbReference type="InterPro" id="IPR019775">
    <property type="entry name" value="WD40_repeat_CS"/>
</dbReference>
<keyword evidence="1 3" id="KW-0853">WD repeat</keyword>
<feature type="repeat" description="WD" evidence="3">
    <location>
        <begin position="1135"/>
        <end position="1176"/>
    </location>
</feature>
<dbReference type="InterPro" id="IPR015943">
    <property type="entry name" value="WD40/YVTN_repeat-like_dom_sf"/>
</dbReference>
<gene>
    <name evidence="5" type="ordered locus">AM1_6223</name>
</gene>
<evidence type="ECO:0000256" key="2">
    <source>
        <dbReference type="ARBA" id="ARBA00022737"/>
    </source>
</evidence>
<feature type="repeat" description="WD" evidence="3">
    <location>
        <begin position="1002"/>
        <end position="1043"/>
    </location>
</feature>
<dbReference type="Pfam" id="PF00931">
    <property type="entry name" value="NB-ARC"/>
    <property type="match status" value="1"/>
</dbReference>
<dbReference type="GO" id="GO:0043531">
    <property type="term" value="F:ADP binding"/>
    <property type="evidence" value="ECO:0007669"/>
    <property type="project" value="InterPro"/>
</dbReference>
<dbReference type="PRINTS" id="PR00364">
    <property type="entry name" value="DISEASERSIST"/>
</dbReference>
<dbReference type="RefSeq" id="WP_012166342.1">
    <property type="nucleotide sequence ID" value="NC_009925.1"/>
</dbReference>
<dbReference type="SMART" id="SM00320">
    <property type="entry name" value="WD40"/>
    <property type="match status" value="14"/>
</dbReference>
<evidence type="ECO:0000313" key="6">
    <source>
        <dbReference type="Proteomes" id="UP000000268"/>
    </source>
</evidence>
<dbReference type="eggNOG" id="COG3903">
    <property type="taxonomic scope" value="Bacteria"/>
</dbReference>
<keyword evidence="2" id="KW-0677">Repeat</keyword>
<feature type="repeat" description="WD" evidence="3">
    <location>
        <begin position="563"/>
        <end position="604"/>
    </location>
</feature>
<keyword evidence="6" id="KW-1185">Reference proteome</keyword>
<dbReference type="HOGENOM" id="CLU_005071_2_0_3"/>
<dbReference type="PANTHER" id="PTHR44129">
    <property type="entry name" value="WD REPEAT-CONTAINING PROTEIN POP1"/>
    <property type="match status" value="1"/>
</dbReference>
<dbReference type="InterPro" id="IPR001680">
    <property type="entry name" value="WD40_rpt"/>
</dbReference>
<dbReference type="SUPFAM" id="SSF50978">
    <property type="entry name" value="WD40 repeat-like"/>
    <property type="match status" value="2"/>
</dbReference>
<feature type="repeat" description="WD" evidence="3">
    <location>
        <begin position="611"/>
        <end position="645"/>
    </location>
</feature>
<feature type="repeat" description="WD" evidence="3">
    <location>
        <begin position="960"/>
        <end position="1001"/>
    </location>
</feature>
<dbReference type="AlphaFoldDB" id="B0C638"/>
<dbReference type="KEGG" id="amr:AM1_6223"/>
<feature type="repeat" description="WD" evidence="3">
    <location>
        <begin position="1044"/>
        <end position="1086"/>
    </location>
</feature>
<feature type="repeat" description="WD" evidence="3">
    <location>
        <begin position="814"/>
        <end position="848"/>
    </location>
</feature>
<feature type="repeat" description="WD" evidence="3">
    <location>
        <begin position="688"/>
        <end position="729"/>
    </location>
</feature>
<dbReference type="InterPro" id="IPR036322">
    <property type="entry name" value="WD40_repeat_dom_sf"/>
</dbReference>
<accession>B0C638</accession>
<dbReference type="Proteomes" id="UP000000268">
    <property type="component" value="Chromosome"/>
</dbReference>
<dbReference type="Pfam" id="PF00400">
    <property type="entry name" value="WD40"/>
    <property type="match status" value="13"/>
</dbReference>
<evidence type="ECO:0000313" key="5">
    <source>
        <dbReference type="EMBL" id="ABW31155.1"/>
    </source>
</evidence>
<dbReference type="PROSITE" id="PS50082">
    <property type="entry name" value="WD_REPEATS_2"/>
    <property type="match status" value="13"/>
</dbReference>
<feature type="repeat" description="WD" evidence="3">
    <location>
        <begin position="918"/>
        <end position="959"/>
    </location>
</feature>
<evidence type="ECO:0000259" key="4">
    <source>
        <dbReference type="Pfam" id="PF00931"/>
    </source>
</evidence>
<dbReference type="InterPro" id="IPR027417">
    <property type="entry name" value="P-loop_NTPase"/>
</dbReference>
<proteinExistence type="predicted"/>
<protein>
    <submittedName>
        <fullName evidence="5">WD-repeat protein</fullName>
    </submittedName>
</protein>
<name>B0C638_ACAM1</name>
<feature type="repeat" description="WD" evidence="3">
    <location>
        <begin position="772"/>
        <end position="813"/>
    </location>
</feature>
<dbReference type="InterPro" id="IPR020472">
    <property type="entry name" value="WD40_PAC1"/>
</dbReference>
<dbReference type="CDD" id="cd00200">
    <property type="entry name" value="WD40"/>
    <property type="match status" value="2"/>
</dbReference>
<dbReference type="PRINTS" id="PR00320">
    <property type="entry name" value="GPROTEINBRPT"/>
</dbReference>
<dbReference type="SUPFAM" id="SSF52540">
    <property type="entry name" value="P-loop containing nucleoside triphosphate hydrolases"/>
    <property type="match status" value="1"/>
</dbReference>
<dbReference type="Gene3D" id="3.40.50.300">
    <property type="entry name" value="P-loop containing nucleotide triphosphate hydrolases"/>
    <property type="match status" value="1"/>
</dbReference>
<dbReference type="InterPro" id="IPR050349">
    <property type="entry name" value="WD_LIS1/nudF_dynein_reg"/>
</dbReference>
<dbReference type="Gene3D" id="2.130.10.10">
    <property type="entry name" value="YVTN repeat-like/Quinoprotein amine dehydrogenase"/>
    <property type="match status" value="6"/>
</dbReference>
<organism evidence="5 6">
    <name type="scientific">Acaryochloris marina (strain MBIC 11017)</name>
    <dbReference type="NCBI Taxonomy" id="329726"/>
    <lineage>
        <taxon>Bacteria</taxon>
        <taxon>Bacillati</taxon>
        <taxon>Cyanobacteriota</taxon>
        <taxon>Cyanophyceae</taxon>
        <taxon>Acaryochloridales</taxon>
        <taxon>Acaryochloridaceae</taxon>
        <taxon>Acaryochloris</taxon>
    </lineage>
</organism>
<feature type="repeat" description="WD" evidence="3">
    <location>
        <begin position="646"/>
        <end position="687"/>
    </location>
</feature>
<evidence type="ECO:0000256" key="3">
    <source>
        <dbReference type="PROSITE-ProRule" id="PRU00221"/>
    </source>
</evidence>
<feature type="domain" description="NB-ARC" evidence="4">
    <location>
        <begin position="135"/>
        <end position="225"/>
    </location>
</feature>
<dbReference type="eggNOG" id="COG2319">
    <property type="taxonomic scope" value="Bacteria"/>
</dbReference>
<dbReference type="PROSITE" id="PS00678">
    <property type="entry name" value="WD_REPEATS_1"/>
    <property type="match status" value="11"/>
</dbReference>
<dbReference type="InterPro" id="IPR002182">
    <property type="entry name" value="NB-ARC"/>
</dbReference>
<dbReference type="EMBL" id="CP000828">
    <property type="protein sequence ID" value="ABW31155.1"/>
    <property type="molecule type" value="Genomic_DNA"/>
</dbReference>
<dbReference type="PROSITE" id="PS50294">
    <property type="entry name" value="WD_REPEATS_REGION"/>
    <property type="match status" value="12"/>
</dbReference>
<feature type="repeat" description="WD" evidence="3">
    <location>
        <begin position="876"/>
        <end position="911"/>
    </location>
</feature>
<feature type="repeat" description="WD" evidence="3">
    <location>
        <begin position="730"/>
        <end position="771"/>
    </location>
</feature>
<sequence>MTNPQKPSKRRRGAILTAAGWQRLQTAQQQSELTHNGGNPYTVEDLNELTHLSRNTLSKVRLRKKPVDRHTLEAYFNTFGLTLRAEDYSQSTTDGEKIPKLAQTSKSPLISNRQDWGEAIDVSIFHGRNEELSILNQWLRQERCRLISILGIGGIGKTALSVKLAQQLQHEFEYIIWRSLRNAPNLETLLEELVPFLSTDQDTKTDTLHFLKCLQKSRCLVILDNLETILQPGGQAGYYRPGYENYGDLLRIIGESSHKSCFIITSREKPAEIAVFETIEFPVRSLQLSGSLETALALVDTKDLLGTVQNKKDLCESYGCSPLALKIVTSTIKDLFGGDIAQFLAEETIVFNGVRRLLDQQFERLTELERTLMYWLAINRDWTSISELVTDLVPNVPRSKLLESLESLSWRSLIEKQPGKYTQQPVVMEYATESLTQQVVSELMTQSFSRFTHHALLKTSVKEFVRNSQCRLILDPVLHALKTELRSPSALAKHLQAVLSTLRQNQDYRLSYAGGNVLNLCRQGQLDIKGFDFSQLAIWHAFLQDVELQQTNFTEAEFSNASFAQTFSSILSLAFSPDGQLLAASDTNGECHLWDVADGQLLLTLPGVDWVRSVAFNTNGKLLASGGDDYKIVFWDIQTGQCLKTLQEHTGRVCALMFSPNGQALVSSSEDQTIRLWEVNSGECCAIMSGHTQQIWSVQFDPEGKRLVSGGEDKTVKIWDVQTGQCLNTFTGHTNWIGSVAFSPDGQLVGSASHDQTIRLWNAQTGECLQILKGHTNWIWSIAFSPDGQMLASGSEDHTVRLWNVHTGECLKVLTGHTHRVWSVVFSPDQSMLASGGEDQTIRLWEMSRLVSEEYSADSRTSQLHWPLSARCLRTLQGHTNQVWGIAFSPDGQRLASVGDEKFIRIWHTETRICNQILVGHTRRISSVDWSPDGVTLASGGEDQTVRLWDIKTGSCLKILSGHTKQIWSVAFSPDGAILASGGEDQTIKLWLVDRQDCVKTMEGHKNWVWSLDFNPVNSLLASGSFDHTVKLWDIETGDCVRTLEGHQGWIMGVAFSPDGQLLASGSPYDKTIRIWEVLTGKCLEILPEQSAYCLAFSSPLRAPSSEQDAILAIGGLDQTIKLWNTNTKKITCLPTLHKRWIFDIAFSPDCQTIASGSADATVKLWDVSERACLNTLRPHRPYEGMNITGITGLTEAQKSTLMDLGAIAN</sequence>
<dbReference type="OrthoDB" id="434800at2"/>